<comment type="caution">
    <text evidence="1">The sequence shown here is derived from an EMBL/GenBank/DDBJ whole genome shotgun (WGS) entry which is preliminary data.</text>
</comment>
<proteinExistence type="predicted"/>
<evidence type="ECO:0000313" key="1">
    <source>
        <dbReference type="EMBL" id="ORA67698.1"/>
    </source>
</evidence>
<keyword evidence="2" id="KW-1185">Reference proteome</keyword>
<name>A0A1X0D5R9_9MYCO</name>
<protein>
    <recommendedName>
        <fullName evidence="3">MalT-like TPR region domain-containing protein</fullName>
    </recommendedName>
</protein>
<gene>
    <name evidence="1" type="ORF">BST26_15430</name>
</gene>
<dbReference type="AlphaFoldDB" id="A0A1X0D5R9"/>
<organism evidence="1 2">
    <name type="scientific">Mycolicibacterium insubricum</name>
    <dbReference type="NCBI Taxonomy" id="444597"/>
    <lineage>
        <taxon>Bacteria</taxon>
        <taxon>Bacillati</taxon>
        <taxon>Actinomycetota</taxon>
        <taxon>Actinomycetes</taxon>
        <taxon>Mycobacteriales</taxon>
        <taxon>Mycobacteriaceae</taxon>
        <taxon>Mycolicibacterium</taxon>
    </lineage>
</organism>
<evidence type="ECO:0000313" key="2">
    <source>
        <dbReference type="Proteomes" id="UP000192801"/>
    </source>
</evidence>
<dbReference type="EMBL" id="MVHS01000041">
    <property type="protein sequence ID" value="ORA67698.1"/>
    <property type="molecule type" value="Genomic_DNA"/>
</dbReference>
<accession>A0A1X0D5R9</accession>
<dbReference type="Proteomes" id="UP000192801">
    <property type="component" value="Unassembled WGS sequence"/>
</dbReference>
<sequence length="380" mass="40832">MADAERATSLLIDAEAQAKRFIAQRPKILASVALGWTVMGDMDRARQLLLEAEDIGRARSDITWWVAGLGAIAKGCAAVGASARALKAAEAAEELSVVLPTNRSSSRHRATVDVARAFAAAGKAKRAIKLAESISDTYLSALAIAVTAEELAATADQETVRRLAIRAETISAEFPLIPRIRVYAQAMAAFAAIGDTDRCSALAMQVDVHHEIISDPGYSEILLCLIRGWAYLGKIDLALVAMHSLNNVDFDSRTLALAIVAEGAARDPEEQRRRVNLLRQAEMQLELFLDQPLARSRAWAAVAGAYIAAGQRHEAEEAVASALAEGDWSATPVGFANIAQQAFREFAQDVLEAATGVLGRLLLRNIAHRPKPEVHATKLD</sequence>
<evidence type="ECO:0008006" key="3">
    <source>
        <dbReference type="Google" id="ProtNLM"/>
    </source>
</evidence>
<reference evidence="1 2" key="1">
    <citation type="submission" date="2016-12" db="EMBL/GenBank/DDBJ databases">
        <title>The new phylogeny of genus Mycobacterium.</title>
        <authorList>
            <person name="Tortoli E."/>
            <person name="Trovato A."/>
            <person name="Cirillo D.M."/>
        </authorList>
    </citation>
    <scope>NUCLEOTIDE SEQUENCE [LARGE SCALE GENOMIC DNA]</scope>
    <source>
        <strain evidence="1 2">DSM 45130</strain>
    </source>
</reference>